<dbReference type="FunFam" id="1.10.455.10:FF:000001">
    <property type="entry name" value="30S ribosomal protein S7"/>
    <property type="match status" value="1"/>
</dbReference>
<gene>
    <name evidence="6" type="primary">rpsG</name>
    <name evidence="9" type="ORF">A3D03_00825</name>
</gene>
<dbReference type="InterPro" id="IPR036823">
    <property type="entry name" value="Ribosomal_uS7_dom_sf"/>
</dbReference>
<dbReference type="InterPro" id="IPR000235">
    <property type="entry name" value="Ribosomal_uS7"/>
</dbReference>
<evidence type="ECO:0000313" key="10">
    <source>
        <dbReference type="Proteomes" id="UP000177092"/>
    </source>
</evidence>
<dbReference type="PIRSF" id="PIRSF002122">
    <property type="entry name" value="RPS7p_RPS7a_RPS5e_RPS7o"/>
    <property type="match status" value="1"/>
</dbReference>
<comment type="caution">
    <text evidence="9">The sequence shown here is derived from an EMBL/GenBank/DDBJ whole genome shotgun (WGS) entry which is preliminary data.</text>
</comment>
<sequence length="158" mass="18125">MSRTGKIKNRLIEPESLYDNKLLAKFINNVMKNGKKSTAQKLVYDAFKRIETQKLKPLEIFQAAIQNVSPRMEVKSRRVGGASYQVPTEVRGERRISLAIRWIIAAAHARSSKQYHTFGEKLAAELIDSNNNAGEAIRKRDLMHRNAEANKAFSHFRW</sequence>
<dbReference type="SUPFAM" id="SSF47973">
    <property type="entry name" value="Ribosomal protein S7"/>
    <property type="match status" value="1"/>
</dbReference>
<feature type="domain" description="Small ribosomal subunit protein uS7" evidence="8">
    <location>
        <begin position="3"/>
        <end position="151"/>
    </location>
</feature>
<protein>
    <recommendedName>
        <fullName evidence="6">Small ribosomal subunit protein uS7</fullName>
    </recommendedName>
</protein>
<comment type="subunit">
    <text evidence="6">Part of the 30S ribosomal subunit. Contacts proteins S9 and S11.</text>
</comment>
<dbReference type="PROSITE" id="PS00052">
    <property type="entry name" value="RIBOSOMAL_S7"/>
    <property type="match status" value="1"/>
</dbReference>
<dbReference type="InterPro" id="IPR023798">
    <property type="entry name" value="Ribosomal_uS7_dom"/>
</dbReference>
<evidence type="ECO:0000256" key="2">
    <source>
        <dbReference type="ARBA" id="ARBA00022730"/>
    </source>
</evidence>
<keyword evidence="5 6" id="KW-0687">Ribonucleoprotein</keyword>
<evidence type="ECO:0000256" key="3">
    <source>
        <dbReference type="ARBA" id="ARBA00022884"/>
    </source>
</evidence>
<proteinExistence type="inferred from homology"/>
<dbReference type="GO" id="GO:0003735">
    <property type="term" value="F:structural constituent of ribosome"/>
    <property type="evidence" value="ECO:0007669"/>
    <property type="project" value="InterPro"/>
</dbReference>
<dbReference type="CDD" id="cd14869">
    <property type="entry name" value="uS7_Bacteria"/>
    <property type="match status" value="1"/>
</dbReference>
<evidence type="ECO:0000313" key="9">
    <source>
        <dbReference type="EMBL" id="OGG20548.1"/>
    </source>
</evidence>
<keyword evidence="3 6" id="KW-0694">RNA-binding</keyword>
<dbReference type="Pfam" id="PF00177">
    <property type="entry name" value="Ribosomal_S7"/>
    <property type="match status" value="1"/>
</dbReference>
<dbReference type="EMBL" id="MFJN01000044">
    <property type="protein sequence ID" value="OGG20548.1"/>
    <property type="molecule type" value="Genomic_DNA"/>
</dbReference>
<dbReference type="PANTHER" id="PTHR11205">
    <property type="entry name" value="RIBOSOMAL PROTEIN S7"/>
    <property type="match status" value="1"/>
</dbReference>
<evidence type="ECO:0000256" key="4">
    <source>
        <dbReference type="ARBA" id="ARBA00022980"/>
    </source>
</evidence>
<dbReference type="InterPro" id="IPR005717">
    <property type="entry name" value="Ribosomal_uS7_bac/org-type"/>
</dbReference>
<dbReference type="AlphaFoldDB" id="A0A1F6A744"/>
<reference evidence="9 10" key="1">
    <citation type="journal article" date="2016" name="Nat. Commun.">
        <title>Thousands of microbial genomes shed light on interconnected biogeochemical processes in an aquifer system.</title>
        <authorList>
            <person name="Anantharaman K."/>
            <person name="Brown C.T."/>
            <person name="Hug L.A."/>
            <person name="Sharon I."/>
            <person name="Castelle C.J."/>
            <person name="Probst A.J."/>
            <person name="Thomas B.C."/>
            <person name="Singh A."/>
            <person name="Wilkins M.J."/>
            <person name="Karaoz U."/>
            <person name="Brodie E.L."/>
            <person name="Williams K.H."/>
            <person name="Hubbard S.S."/>
            <person name="Banfield J.F."/>
        </authorList>
    </citation>
    <scope>NUCLEOTIDE SEQUENCE [LARGE SCALE GENOMIC DNA]</scope>
</reference>
<dbReference type="Gene3D" id="1.10.455.10">
    <property type="entry name" value="Ribosomal protein S7 domain"/>
    <property type="match status" value="1"/>
</dbReference>
<accession>A0A1F6A744</accession>
<dbReference type="NCBIfam" id="TIGR01029">
    <property type="entry name" value="rpsG_bact"/>
    <property type="match status" value="1"/>
</dbReference>
<dbReference type="GO" id="GO:0015935">
    <property type="term" value="C:small ribosomal subunit"/>
    <property type="evidence" value="ECO:0007669"/>
    <property type="project" value="InterPro"/>
</dbReference>
<evidence type="ECO:0000256" key="1">
    <source>
        <dbReference type="ARBA" id="ARBA00007151"/>
    </source>
</evidence>
<name>A0A1F6A744_9BACT</name>
<evidence type="ECO:0000256" key="6">
    <source>
        <dbReference type="HAMAP-Rule" id="MF_00480"/>
    </source>
</evidence>
<dbReference type="GO" id="GO:0000049">
    <property type="term" value="F:tRNA binding"/>
    <property type="evidence" value="ECO:0007669"/>
    <property type="project" value="UniProtKB-UniRule"/>
</dbReference>
<evidence type="ECO:0000256" key="5">
    <source>
        <dbReference type="ARBA" id="ARBA00023274"/>
    </source>
</evidence>
<comment type="function">
    <text evidence="6">One of the primary rRNA binding proteins, it binds directly to 16S rRNA where it nucleates assembly of the head domain of the 30S subunit. Is located at the subunit interface close to the decoding center, probably blocks exit of the E-site tRNA.</text>
</comment>
<dbReference type="GO" id="GO:0006412">
    <property type="term" value="P:translation"/>
    <property type="evidence" value="ECO:0007669"/>
    <property type="project" value="UniProtKB-UniRule"/>
</dbReference>
<evidence type="ECO:0000256" key="7">
    <source>
        <dbReference type="RuleBase" id="RU003619"/>
    </source>
</evidence>
<dbReference type="Proteomes" id="UP000177092">
    <property type="component" value="Unassembled WGS sequence"/>
</dbReference>
<dbReference type="STRING" id="1798384.A3D03_00825"/>
<organism evidence="9 10">
    <name type="scientific">Candidatus Gottesmanbacteria bacterium RIFCSPHIGHO2_02_FULL_40_13</name>
    <dbReference type="NCBI Taxonomy" id="1798384"/>
    <lineage>
        <taxon>Bacteria</taxon>
        <taxon>Candidatus Gottesmaniibacteriota</taxon>
    </lineage>
</organism>
<comment type="similarity">
    <text evidence="1 6 7">Belongs to the universal ribosomal protein uS7 family.</text>
</comment>
<keyword evidence="6" id="KW-0820">tRNA-binding</keyword>
<evidence type="ECO:0000259" key="8">
    <source>
        <dbReference type="Pfam" id="PF00177"/>
    </source>
</evidence>
<keyword evidence="2 6" id="KW-0699">rRNA-binding</keyword>
<dbReference type="HAMAP" id="MF_00480_B">
    <property type="entry name" value="Ribosomal_uS7_B"/>
    <property type="match status" value="1"/>
</dbReference>
<dbReference type="GO" id="GO:0019843">
    <property type="term" value="F:rRNA binding"/>
    <property type="evidence" value="ECO:0007669"/>
    <property type="project" value="UniProtKB-UniRule"/>
</dbReference>
<dbReference type="InterPro" id="IPR020606">
    <property type="entry name" value="Ribosomal_uS7_CS"/>
</dbReference>
<keyword evidence="4 6" id="KW-0689">Ribosomal protein</keyword>